<dbReference type="Proteomes" id="UP000218231">
    <property type="component" value="Unassembled WGS sequence"/>
</dbReference>
<name>A0A2A2KYG4_9BILA</name>
<evidence type="ECO:0008006" key="4">
    <source>
        <dbReference type="Google" id="ProtNLM"/>
    </source>
</evidence>
<dbReference type="AlphaFoldDB" id="A0A2A2KYG4"/>
<dbReference type="OrthoDB" id="6157510at2759"/>
<evidence type="ECO:0000313" key="2">
    <source>
        <dbReference type="EMBL" id="PAV79046.1"/>
    </source>
</evidence>
<reference evidence="2 3" key="1">
    <citation type="journal article" date="2017" name="Curr. Biol.">
        <title>Genome architecture and evolution of a unichromosomal asexual nematode.</title>
        <authorList>
            <person name="Fradin H."/>
            <person name="Zegar C."/>
            <person name="Gutwein M."/>
            <person name="Lucas J."/>
            <person name="Kovtun M."/>
            <person name="Corcoran D."/>
            <person name="Baugh L.R."/>
            <person name="Kiontke K."/>
            <person name="Gunsalus K."/>
            <person name="Fitch D.H."/>
            <person name="Piano F."/>
        </authorList>
    </citation>
    <scope>NUCLEOTIDE SEQUENCE [LARGE SCALE GENOMIC DNA]</scope>
    <source>
        <strain evidence="2">PF1309</strain>
    </source>
</reference>
<comment type="caution">
    <text evidence="2">The sequence shown here is derived from an EMBL/GenBank/DDBJ whole genome shotgun (WGS) entry which is preliminary data.</text>
</comment>
<feature type="transmembrane region" description="Helical" evidence="1">
    <location>
        <begin position="142"/>
        <end position="168"/>
    </location>
</feature>
<gene>
    <name evidence="2" type="ORF">WR25_17831</name>
</gene>
<dbReference type="EMBL" id="LIAE01007476">
    <property type="protein sequence ID" value="PAV79046.1"/>
    <property type="molecule type" value="Genomic_DNA"/>
</dbReference>
<feature type="transmembrane region" description="Helical" evidence="1">
    <location>
        <begin position="104"/>
        <end position="130"/>
    </location>
</feature>
<keyword evidence="3" id="KW-1185">Reference proteome</keyword>
<keyword evidence="1" id="KW-1133">Transmembrane helix</keyword>
<accession>A0A2A2KYG4</accession>
<feature type="transmembrane region" description="Helical" evidence="1">
    <location>
        <begin position="72"/>
        <end position="92"/>
    </location>
</feature>
<keyword evidence="1" id="KW-0812">Transmembrane</keyword>
<organism evidence="2 3">
    <name type="scientific">Diploscapter pachys</name>
    <dbReference type="NCBI Taxonomy" id="2018661"/>
    <lineage>
        <taxon>Eukaryota</taxon>
        <taxon>Metazoa</taxon>
        <taxon>Ecdysozoa</taxon>
        <taxon>Nematoda</taxon>
        <taxon>Chromadorea</taxon>
        <taxon>Rhabditida</taxon>
        <taxon>Rhabditina</taxon>
        <taxon>Rhabditomorpha</taxon>
        <taxon>Rhabditoidea</taxon>
        <taxon>Rhabditidae</taxon>
        <taxon>Diploscapter</taxon>
    </lineage>
</organism>
<sequence>MADSTAQKAEEGGAGVESTNAKPPLPARIIALLCGTAVLALLIIFQVIPIALIVIGAIYQEDCSANHALPKWVTYYGIILLIVFIVTIFLRISASRLNQEVTKLAFIIDFVLQIVAAVVHFYVFTLLWPVFFAEEPKCDSLFLWFTFIVLTLLTILGALKICCGFFAFKEYDAYVKEEEKKENN</sequence>
<keyword evidence="1" id="KW-0472">Membrane</keyword>
<feature type="transmembrane region" description="Helical" evidence="1">
    <location>
        <begin position="29"/>
        <end position="60"/>
    </location>
</feature>
<proteinExistence type="predicted"/>
<evidence type="ECO:0000313" key="3">
    <source>
        <dbReference type="Proteomes" id="UP000218231"/>
    </source>
</evidence>
<evidence type="ECO:0000256" key="1">
    <source>
        <dbReference type="SAM" id="Phobius"/>
    </source>
</evidence>
<protein>
    <recommendedName>
        <fullName evidence="4">MARVEL domain-containing protein</fullName>
    </recommendedName>
</protein>